<dbReference type="PROSITE" id="PS51031">
    <property type="entry name" value="BESS"/>
    <property type="match status" value="1"/>
</dbReference>
<accession>A0AAE0YHH9</accession>
<comment type="caution">
    <text evidence="4">The sequence shown here is derived from an EMBL/GenBank/DDBJ whole genome shotgun (WGS) entry which is preliminary data.</text>
</comment>
<reference evidence="4" key="1">
    <citation type="journal article" date="2023" name="G3 (Bethesda)">
        <title>A reference genome for the long-term kleptoplast-retaining sea slug Elysia crispata morphotype clarki.</title>
        <authorList>
            <person name="Eastman K.E."/>
            <person name="Pendleton A.L."/>
            <person name="Shaikh M.A."/>
            <person name="Suttiyut T."/>
            <person name="Ogas R."/>
            <person name="Tomko P."/>
            <person name="Gavelis G."/>
            <person name="Widhalm J.R."/>
            <person name="Wisecaver J.H."/>
        </authorList>
    </citation>
    <scope>NUCLEOTIDE SEQUENCE</scope>
    <source>
        <strain evidence="4">ECLA1</strain>
    </source>
</reference>
<name>A0AAE0YHH9_9GAST</name>
<dbReference type="AlphaFoldDB" id="A0AAE0YHH9"/>
<dbReference type="GO" id="GO:0003677">
    <property type="term" value="F:DNA binding"/>
    <property type="evidence" value="ECO:0007669"/>
    <property type="project" value="InterPro"/>
</dbReference>
<evidence type="ECO:0000313" key="5">
    <source>
        <dbReference type="Proteomes" id="UP001283361"/>
    </source>
</evidence>
<evidence type="ECO:0000256" key="2">
    <source>
        <dbReference type="SAM" id="MobiDB-lite"/>
    </source>
</evidence>
<feature type="compositionally biased region" description="Low complexity" evidence="2">
    <location>
        <begin position="41"/>
        <end position="52"/>
    </location>
</feature>
<protein>
    <recommendedName>
        <fullName evidence="3">BESS domain-containing protein</fullName>
    </recommendedName>
</protein>
<comment type="subcellular location">
    <subcellularLocation>
        <location evidence="1">Nucleus</location>
    </subcellularLocation>
</comment>
<keyword evidence="5" id="KW-1185">Reference proteome</keyword>
<dbReference type="InterPro" id="IPR004210">
    <property type="entry name" value="BESS_motif"/>
</dbReference>
<keyword evidence="1" id="KW-0539">Nucleus</keyword>
<evidence type="ECO:0000259" key="3">
    <source>
        <dbReference type="PROSITE" id="PS51031"/>
    </source>
</evidence>
<proteinExistence type="predicted"/>
<dbReference type="GO" id="GO:0005634">
    <property type="term" value="C:nucleus"/>
    <property type="evidence" value="ECO:0007669"/>
    <property type="project" value="UniProtKB-SubCell"/>
</dbReference>
<sequence>MFSPPPNTAPNVRPPKTLQRKKRPYPQERRSSVSPFDTEMLSLQQQQLQKQQRVPHDDDGQFLLGLLPVLRSLDPISKFELREELNDTALRYLRRNSDENADSATPRRSRIFFRRRWNGHGTGGNSLSPSTSPFQSQPVFCTGTGTGRRRVYSV</sequence>
<evidence type="ECO:0000256" key="1">
    <source>
        <dbReference type="PROSITE-ProRule" id="PRU00371"/>
    </source>
</evidence>
<feature type="region of interest" description="Disordered" evidence="2">
    <location>
        <begin position="1"/>
        <end position="59"/>
    </location>
</feature>
<dbReference type="EMBL" id="JAWDGP010006196">
    <property type="protein sequence ID" value="KAK3745733.1"/>
    <property type="molecule type" value="Genomic_DNA"/>
</dbReference>
<feature type="domain" description="BESS" evidence="3">
    <location>
        <begin position="56"/>
        <end position="95"/>
    </location>
</feature>
<dbReference type="Proteomes" id="UP001283361">
    <property type="component" value="Unassembled WGS sequence"/>
</dbReference>
<evidence type="ECO:0000313" key="4">
    <source>
        <dbReference type="EMBL" id="KAK3745733.1"/>
    </source>
</evidence>
<organism evidence="4 5">
    <name type="scientific">Elysia crispata</name>
    <name type="common">lettuce slug</name>
    <dbReference type="NCBI Taxonomy" id="231223"/>
    <lineage>
        <taxon>Eukaryota</taxon>
        <taxon>Metazoa</taxon>
        <taxon>Spiralia</taxon>
        <taxon>Lophotrochozoa</taxon>
        <taxon>Mollusca</taxon>
        <taxon>Gastropoda</taxon>
        <taxon>Heterobranchia</taxon>
        <taxon>Euthyneura</taxon>
        <taxon>Panpulmonata</taxon>
        <taxon>Sacoglossa</taxon>
        <taxon>Placobranchoidea</taxon>
        <taxon>Plakobranchidae</taxon>
        <taxon>Elysia</taxon>
    </lineage>
</organism>
<gene>
    <name evidence="4" type="ORF">RRG08_030542</name>
</gene>